<dbReference type="Proteomes" id="UP000837857">
    <property type="component" value="Chromosome 5"/>
</dbReference>
<feature type="non-terminal residue" evidence="2">
    <location>
        <position position="1"/>
    </location>
</feature>
<evidence type="ECO:0000313" key="2">
    <source>
        <dbReference type="EMBL" id="CAH2069211.1"/>
    </source>
</evidence>
<evidence type="ECO:0000256" key="1">
    <source>
        <dbReference type="SAM" id="MobiDB-lite"/>
    </source>
</evidence>
<protein>
    <submittedName>
        <fullName evidence="2">Uncharacterized protein</fullName>
    </submittedName>
</protein>
<proteinExistence type="predicted"/>
<feature type="region of interest" description="Disordered" evidence="1">
    <location>
        <begin position="1"/>
        <end position="87"/>
    </location>
</feature>
<accession>A0ABN8J186</accession>
<organism evidence="2 3">
    <name type="scientific">Iphiclides podalirius</name>
    <name type="common">scarce swallowtail</name>
    <dbReference type="NCBI Taxonomy" id="110791"/>
    <lineage>
        <taxon>Eukaryota</taxon>
        <taxon>Metazoa</taxon>
        <taxon>Ecdysozoa</taxon>
        <taxon>Arthropoda</taxon>
        <taxon>Hexapoda</taxon>
        <taxon>Insecta</taxon>
        <taxon>Pterygota</taxon>
        <taxon>Neoptera</taxon>
        <taxon>Endopterygota</taxon>
        <taxon>Lepidoptera</taxon>
        <taxon>Glossata</taxon>
        <taxon>Ditrysia</taxon>
        <taxon>Papilionoidea</taxon>
        <taxon>Papilionidae</taxon>
        <taxon>Papilioninae</taxon>
        <taxon>Iphiclides</taxon>
    </lineage>
</organism>
<feature type="compositionally biased region" description="Low complexity" evidence="1">
    <location>
        <begin position="43"/>
        <end position="54"/>
    </location>
</feature>
<dbReference type="EMBL" id="OW152817">
    <property type="protein sequence ID" value="CAH2069211.1"/>
    <property type="molecule type" value="Genomic_DNA"/>
</dbReference>
<name>A0ABN8J186_9NEOP</name>
<feature type="compositionally biased region" description="Polar residues" evidence="1">
    <location>
        <begin position="16"/>
        <end position="30"/>
    </location>
</feature>
<evidence type="ECO:0000313" key="3">
    <source>
        <dbReference type="Proteomes" id="UP000837857"/>
    </source>
</evidence>
<sequence length="112" mass="12045">MVVGCGDGLSPAEESPPTQSAPRRQLSGNWPNLPAAERRNRRAPAPAALGPATRQRLHISPSRRAGTAADAPSAHARQPTIDSGDAQLGAFWHAVPWRMRPCRASHDRQSSR</sequence>
<gene>
    <name evidence="2" type="ORF">IPOD504_LOCUS14791</name>
</gene>
<keyword evidence="3" id="KW-1185">Reference proteome</keyword>
<reference evidence="2" key="1">
    <citation type="submission" date="2022-03" db="EMBL/GenBank/DDBJ databases">
        <authorList>
            <person name="Martin H S."/>
        </authorList>
    </citation>
    <scope>NUCLEOTIDE SEQUENCE</scope>
</reference>